<evidence type="ECO:0000313" key="2">
    <source>
        <dbReference type="Proteomes" id="UP001500582"/>
    </source>
</evidence>
<dbReference type="Proteomes" id="UP001500582">
    <property type="component" value="Unassembled WGS sequence"/>
</dbReference>
<proteinExistence type="predicted"/>
<protein>
    <recommendedName>
        <fullName evidence="3">YD repeat-containing protein</fullName>
    </recommendedName>
</protein>
<keyword evidence="2" id="KW-1185">Reference proteome</keyword>
<dbReference type="EMBL" id="BAABFT010000006">
    <property type="protein sequence ID" value="GAA4325803.1"/>
    <property type="molecule type" value="Genomic_DNA"/>
</dbReference>
<accession>A0ABP8GK56</accession>
<evidence type="ECO:0008006" key="3">
    <source>
        <dbReference type="Google" id="ProtNLM"/>
    </source>
</evidence>
<reference evidence="2" key="1">
    <citation type="journal article" date="2019" name="Int. J. Syst. Evol. Microbiol.">
        <title>The Global Catalogue of Microorganisms (GCM) 10K type strain sequencing project: providing services to taxonomists for standard genome sequencing and annotation.</title>
        <authorList>
            <consortium name="The Broad Institute Genomics Platform"/>
            <consortium name="The Broad Institute Genome Sequencing Center for Infectious Disease"/>
            <person name="Wu L."/>
            <person name="Ma J."/>
        </authorList>
    </citation>
    <scope>NUCLEOTIDE SEQUENCE [LARGE SCALE GENOMIC DNA]</scope>
    <source>
        <strain evidence="2">JCM 17705</strain>
    </source>
</reference>
<organism evidence="1 2">
    <name type="scientific">Mucilaginibacter gynuensis</name>
    <dbReference type="NCBI Taxonomy" id="1302236"/>
    <lineage>
        <taxon>Bacteria</taxon>
        <taxon>Pseudomonadati</taxon>
        <taxon>Bacteroidota</taxon>
        <taxon>Sphingobacteriia</taxon>
        <taxon>Sphingobacteriales</taxon>
        <taxon>Sphingobacteriaceae</taxon>
        <taxon>Mucilaginibacter</taxon>
    </lineage>
</organism>
<evidence type="ECO:0000313" key="1">
    <source>
        <dbReference type="EMBL" id="GAA4325803.1"/>
    </source>
</evidence>
<comment type="caution">
    <text evidence="1">The sequence shown here is derived from an EMBL/GenBank/DDBJ whole genome shotgun (WGS) entry which is preliminary data.</text>
</comment>
<sequence length="268" mass="30811">MYPISRAYYDGNTGYPVIFKYEYDKDNHIKKFGRDSDVVRNIGTNQVDETISYFDQSPSGNIDLAKISTTSYLFTLVGVPNTSVNFFNSAPTQVSWTYFDKNVKTGVTQSRPGGLWQFLNNKNGLPVKAITSDGGGRNYNYTYYENGNLKLIEFVDLSGPRAGALYYRLTFTTLDDKPSPFSSVKGYWPATYPQAYPWDFAWAFCKNNPIQINGERYDLNKGMFVPDEKDDFVYEYNDKGYPTKVTVFTTYYRAVTTNFTKTYNYTYK</sequence>
<gene>
    <name evidence="1" type="ORF">GCM10023149_28370</name>
</gene>
<name>A0ABP8GK56_9SPHI</name>